<name>A0A643F055_9HYPH</name>
<dbReference type="Pfam" id="PF05050">
    <property type="entry name" value="Methyltransf_21"/>
    <property type="match status" value="1"/>
</dbReference>
<protein>
    <submittedName>
        <fullName evidence="2">FkbM family methyltransferase</fullName>
    </submittedName>
</protein>
<dbReference type="Gene3D" id="3.40.50.150">
    <property type="entry name" value="Vaccinia Virus protein VP39"/>
    <property type="match status" value="1"/>
</dbReference>
<evidence type="ECO:0000259" key="1">
    <source>
        <dbReference type="Pfam" id="PF05050"/>
    </source>
</evidence>
<organism evidence="2">
    <name type="scientific">Brucella pituitosa</name>
    <dbReference type="NCBI Taxonomy" id="571256"/>
    <lineage>
        <taxon>Bacteria</taxon>
        <taxon>Pseudomonadati</taxon>
        <taxon>Pseudomonadota</taxon>
        <taxon>Alphaproteobacteria</taxon>
        <taxon>Hyphomicrobiales</taxon>
        <taxon>Brucellaceae</taxon>
        <taxon>Brucella/Ochrobactrum group</taxon>
        <taxon>Brucella</taxon>
    </lineage>
</organism>
<sequence length="291" mass="32840">MRFFRKLISQFLITHEGKSEVGFCTDLDEILRDQGNVTLKVGQNKIILDLCNIHERRYAACLSTPLRYPQYDIDTLLMERFVRQGDRILDGGANIGLTALQFLHSGASFVECVEALPWLSERIRRLGDARISVTEAALSQRSGAFVDIAISKTHNQGSTYDSAVIAKFSHIFGDDVKFITTPTITIDSLQSGPFDIWKLDVEGAEIDVINGAYQSLKDCPPRAIFTEFWDERVNEFASLVSSSHPIVYRAGISKDKYQLKLLDMESFQSSSEAFFPISPTYVFLRADYQKI</sequence>
<comment type="caution">
    <text evidence="2">The sequence shown here is derived from an EMBL/GenBank/DDBJ whole genome shotgun (WGS) entry which is preliminary data.</text>
</comment>
<dbReference type="InterPro" id="IPR006342">
    <property type="entry name" value="FkbM_mtfrase"/>
</dbReference>
<proteinExistence type="predicted"/>
<reference evidence="2" key="1">
    <citation type="submission" date="2019-09" db="EMBL/GenBank/DDBJ databases">
        <title>Draft genome sequences of 48 bacterial type strains from the CCUG.</title>
        <authorList>
            <person name="Tunovic T."/>
            <person name="Pineiro-Iglesias B."/>
            <person name="Unosson C."/>
            <person name="Inganas E."/>
            <person name="Ohlen M."/>
            <person name="Cardew S."/>
            <person name="Jensie-Markopoulos S."/>
            <person name="Salva-Serra F."/>
            <person name="Jaen-Luchoro D."/>
            <person name="Karlsson R."/>
            <person name="Svensson-Stadler L."/>
            <person name="Chun J."/>
            <person name="Moore E."/>
        </authorList>
    </citation>
    <scope>NUCLEOTIDE SEQUENCE</scope>
    <source>
        <strain evidence="2">CCUG 50899</strain>
    </source>
</reference>
<gene>
    <name evidence="2" type="ORF">F7Q93_14995</name>
</gene>
<feature type="domain" description="Methyltransferase FkbM" evidence="1">
    <location>
        <begin position="90"/>
        <end position="229"/>
    </location>
</feature>
<keyword evidence="2" id="KW-0808">Transferase</keyword>
<accession>A0A643F055</accession>
<dbReference type="InterPro" id="IPR052514">
    <property type="entry name" value="SAM-dependent_MTase"/>
</dbReference>
<dbReference type="PANTHER" id="PTHR34203:SF15">
    <property type="entry name" value="SLL1173 PROTEIN"/>
    <property type="match status" value="1"/>
</dbReference>
<dbReference type="InterPro" id="IPR029063">
    <property type="entry name" value="SAM-dependent_MTases_sf"/>
</dbReference>
<dbReference type="GO" id="GO:0032259">
    <property type="term" value="P:methylation"/>
    <property type="evidence" value="ECO:0007669"/>
    <property type="project" value="UniProtKB-KW"/>
</dbReference>
<keyword evidence="2" id="KW-0489">Methyltransferase</keyword>
<dbReference type="GO" id="GO:0008168">
    <property type="term" value="F:methyltransferase activity"/>
    <property type="evidence" value="ECO:0007669"/>
    <property type="project" value="UniProtKB-KW"/>
</dbReference>
<dbReference type="EMBL" id="VZPE01000006">
    <property type="protein sequence ID" value="KAB0570546.1"/>
    <property type="molecule type" value="Genomic_DNA"/>
</dbReference>
<dbReference type="RefSeq" id="WP_128093975.1">
    <property type="nucleotide sequence ID" value="NZ_JBHEEN010000006.1"/>
</dbReference>
<dbReference type="AlphaFoldDB" id="A0A643F055"/>
<evidence type="ECO:0000313" key="2">
    <source>
        <dbReference type="EMBL" id="KAB0570546.1"/>
    </source>
</evidence>
<dbReference type="PANTHER" id="PTHR34203">
    <property type="entry name" value="METHYLTRANSFERASE, FKBM FAMILY PROTEIN"/>
    <property type="match status" value="1"/>
</dbReference>
<dbReference type="SUPFAM" id="SSF53335">
    <property type="entry name" value="S-adenosyl-L-methionine-dependent methyltransferases"/>
    <property type="match status" value="1"/>
</dbReference>
<dbReference type="NCBIfam" id="TIGR01444">
    <property type="entry name" value="fkbM_fam"/>
    <property type="match status" value="1"/>
</dbReference>